<comment type="caution">
    <text evidence="1">The sequence shown here is derived from an EMBL/GenBank/DDBJ whole genome shotgun (WGS) entry which is preliminary data.</text>
</comment>
<accession>A0ABT7QQ40</accession>
<reference evidence="1" key="1">
    <citation type="submission" date="2023-01" db="EMBL/GenBank/DDBJ databases">
        <title>Sulfurovum sp. XTW-4 genome assembly.</title>
        <authorList>
            <person name="Wang J."/>
        </authorList>
    </citation>
    <scope>NUCLEOTIDE SEQUENCE</scope>
    <source>
        <strain evidence="1">XTW-4</strain>
    </source>
</reference>
<sequence>MLTMKKNGNRVWVTFTFSPTYSVEDVAVSGEWNEWKEEPMKQKKNGDYYITKILRAGDSFQFGYKVNQNDWLTEEACPSVPTVYASQNSLLTL</sequence>
<keyword evidence="2" id="KW-1185">Reference proteome</keyword>
<dbReference type="SUPFAM" id="SSF81296">
    <property type="entry name" value="E set domains"/>
    <property type="match status" value="1"/>
</dbReference>
<protein>
    <recommendedName>
        <fullName evidence="3">AMP-activated protein kinase glycogen-binding domain-containing protein</fullName>
    </recommendedName>
</protein>
<dbReference type="Gene3D" id="2.60.40.10">
    <property type="entry name" value="Immunoglobulins"/>
    <property type="match status" value="1"/>
</dbReference>
<gene>
    <name evidence="1" type="ORF">PF327_03285</name>
</gene>
<organism evidence="1 2">
    <name type="scientific">Sulfurovum xiamenensis</name>
    <dbReference type="NCBI Taxonomy" id="3019066"/>
    <lineage>
        <taxon>Bacteria</taxon>
        <taxon>Pseudomonadati</taxon>
        <taxon>Campylobacterota</taxon>
        <taxon>Epsilonproteobacteria</taxon>
        <taxon>Campylobacterales</taxon>
        <taxon>Sulfurovaceae</taxon>
        <taxon>Sulfurovum</taxon>
    </lineage>
</organism>
<proteinExistence type="predicted"/>
<evidence type="ECO:0000313" key="1">
    <source>
        <dbReference type="EMBL" id="MDM5263208.1"/>
    </source>
</evidence>
<dbReference type="InterPro" id="IPR014756">
    <property type="entry name" value="Ig_E-set"/>
</dbReference>
<dbReference type="EMBL" id="JAQIBC010000002">
    <property type="protein sequence ID" value="MDM5263208.1"/>
    <property type="molecule type" value="Genomic_DNA"/>
</dbReference>
<dbReference type="InterPro" id="IPR013783">
    <property type="entry name" value="Ig-like_fold"/>
</dbReference>
<evidence type="ECO:0008006" key="3">
    <source>
        <dbReference type="Google" id="ProtNLM"/>
    </source>
</evidence>
<name>A0ABT7QQ40_9BACT</name>
<dbReference type="RefSeq" id="WP_008243141.1">
    <property type="nucleotide sequence ID" value="NZ_JAQIBC010000002.1"/>
</dbReference>
<evidence type="ECO:0000313" key="2">
    <source>
        <dbReference type="Proteomes" id="UP001169066"/>
    </source>
</evidence>
<dbReference type="Proteomes" id="UP001169066">
    <property type="component" value="Unassembled WGS sequence"/>
</dbReference>